<dbReference type="GO" id="GO:0016298">
    <property type="term" value="F:lipase activity"/>
    <property type="evidence" value="ECO:0007669"/>
    <property type="project" value="InterPro"/>
</dbReference>
<proteinExistence type="inferred from homology"/>
<dbReference type="PANTHER" id="PTHR11610:SF173">
    <property type="entry name" value="LIPASE DOMAIN-CONTAINING PROTEIN-RELATED"/>
    <property type="match status" value="1"/>
</dbReference>
<name>A0A2W1BNT7_HELAM</name>
<dbReference type="PROSITE" id="PS51257">
    <property type="entry name" value="PROKAR_LIPOPROTEIN"/>
    <property type="match status" value="1"/>
</dbReference>
<feature type="chain" id="PRO_5015848826" description="Lipase domain-containing protein" evidence="5">
    <location>
        <begin position="22"/>
        <end position="364"/>
    </location>
</feature>
<evidence type="ECO:0000256" key="2">
    <source>
        <dbReference type="ARBA" id="ARBA00010701"/>
    </source>
</evidence>
<comment type="similarity">
    <text evidence="2 4">Belongs to the AB hydrolase superfamily. Lipase family.</text>
</comment>
<evidence type="ECO:0000256" key="4">
    <source>
        <dbReference type="RuleBase" id="RU004262"/>
    </source>
</evidence>
<dbReference type="InterPro" id="IPR000734">
    <property type="entry name" value="TAG_lipase"/>
</dbReference>
<comment type="subcellular location">
    <subcellularLocation>
        <location evidence="1">Secreted</location>
    </subcellularLocation>
</comment>
<dbReference type="GO" id="GO:0017171">
    <property type="term" value="F:serine hydrolase activity"/>
    <property type="evidence" value="ECO:0007669"/>
    <property type="project" value="TreeGrafter"/>
</dbReference>
<keyword evidence="3" id="KW-0964">Secreted</keyword>
<sequence length="364" mass="40885">MLKVVLFTSVSLFMVSCPSMAWSHEQDKKGDYGFPAGLMSICPGSTKPALIPKGQLKYLSFVVQGNGRTRQKYNFWNARGIAKDPRVNFDKRTLIVAIGYLDSPNLPISAMFANEYEDRGYNVILVDNQRFATVHYHLATRLMRPVGKHVAEILVQLMEYGLDPSKLELLGFSLGCHTASFVAKHFQTMTGRNISTISALEPSGPCFRNLGPKHRLDAGDADFVQVIHTNIDGYGMATPMGHVDIYVNGGEYQPSDISLYPCTTTCSHFRVLPLWVSALKNPKKFVAIKCRDIQQARDSDCYGNSPMEPIFMGIGIDKTERGIYYLATSMEYPFFLGAKGLKEEYVYWKRLTNINNGHEIEIYT</sequence>
<evidence type="ECO:0000313" key="7">
    <source>
        <dbReference type="EMBL" id="PZC76719.1"/>
    </source>
</evidence>
<evidence type="ECO:0000313" key="8">
    <source>
        <dbReference type="Proteomes" id="UP000249218"/>
    </source>
</evidence>
<dbReference type="InterPro" id="IPR029058">
    <property type="entry name" value="AB_hydrolase_fold"/>
</dbReference>
<feature type="domain" description="Lipase" evidence="6">
    <location>
        <begin position="87"/>
        <end position="334"/>
    </location>
</feature>
<dbReference type="OMA" id="LMRPVGK"/>
<dbReference type="InterPro" id="IPR013818">
    <property type="entry name" value="Lipase"/>
</dbReference>
<reference evidence="7 8" key="1">
    <citation type="journal article" date="2017" name="BMC Biol.">
        <title>Genomic innovations, transcriptional plasticity and gene loss underlying the evolution and divergence of two highly polyphagous and invasive Helicoverpa pest species.</title>
        <authorList>
            <person name="Pearce S.L."/>
            <person name="Clarke D.F."/>
            <person name="East P.D."/>
            <person name="Elfekih S."/>
            <person name="Gordon K.H."/>
            <person name="Jermiin L.S."/>
            <person name="McGaughran A."/>
            <person name="Oakeshott J.G."/>
            <person name="Papanikolaou A."/>
            <person name="Perera O.P."/>
            <person name="Rane R.V."/>
            <person name="Richards S."/>
            <person name="Tay W.T."/>
            <person name="Walsh T.K."/>
            <person name="Anderson A."/>
            <person name="Anderson C.J."/>
            <person name="Asgari S."/>
            <person name="Board P.G."/>
            <person name="Bretschneider A."/>
            <person name="Campbell P.M."/>
            <person name="Chertemps T."/>
            <person name="Christeller J.T."/>
            <person name="Coppin C.W."/>
            <person name="Downes S.J."/>
            <person name="Duan G."/>
            <person name="Farnsworth C.A."/>
            <person name="Good R.T."/>
            <person name="Han L.B."/>
            <person name="Han Y.C."/>
            <person name="Hatje K."/>
            <person name="Horne I."/>
            <person name="Huang Y.P."/>
            <person name="Hughes D.S."/>
            <person name="Jacquin-Joly E."/>
            <person name="James W."/>
            <person name="Jhangiani S."/>
            <person name="Kollmar M."/>
            <person name="Kuwar S.S."/>
            <person name="Li S."/>
            <person name="Liu N.Y."/>
            <person name="Maibeche M.T."/>
            <person name="Miller J.R."/>
            <person name="Montagne N."/>
            <person name="Perry T."/>
            <person name="Qu J."/>
            <person name="Song S.V."/>
            <person name="Sutton G.G."/>
            <person name="Vogel H."/>
            <person name="Walenz B.P."/>
            <person name="Xu W."/>
            <person name="Zhang H.J."/>
            <person name="Zou Z."/>
            <person name="Batterham P."/>
            <person name="Edwards O.R."/>
            <person name="Feyereisen R."/>
            <person name="Gibbs R.A."/>
            <person name="Heckel D.G."/>
            <person name="McGrath A."/>
            <person name="Robin C."/>
            <person name="Scherer S.E."/>
            <person name="Worley K.C."/>
            <person name="Wu Y.D."/>
        </authorList>
    </citation>
    <scope>NUCLEOTIDE SEQUENCE [LARGE SCALE GENOMIC DNA]</scope>
    <source>
        <strain evidence="7">Harm_GR_Male_#8</strain>
        <tissue evidence="7">Whole organism</tissue>
    </source>
</reference>
<dbReference type="Proteomes" id="UP000249218">
    <property type="component" value="Unassembled WGS sequence"/>
</dbReference>
<dbReference type="Pfam" id="PF00151">
    <property type="entry name" value="Lipase"/>
    <property type="match status" value="1"/>
</dbReference>
<keyword evidence="5" id="KW-0732">Signal</keyword>
<dbReference type="EMBL" id="KZ149947">
    <property type="protein sequence ID" value="PZC76719.1"/>
    <property type="molecule type" value="Genomic_DNA"/>
</dbReference>
<protein>
    <recommendedName>
        <fullName evidence="6">Lipase domain-containing protein</fullName>
    </recommendedName>
</protein>
<keyword evidence="8" id="KW-1185">Reference proteome</keyword>
<dbReference type="AlphaFoldDB" id="A0A2W1BNT7"/>
<organism evidence="7 8">
    <name type="scientific">Helicoverpa armigera</name>
    <name type="common">Cotton bollworm</name>
    <name type="synonym">Heliothis armigera</name>
    <dbReference type="NCBI Taxonomy" id="29058"/>
    <lineage>
        <taxon>Eukaryota</taxon>
        <taxon>Metazoa</taxon>
        <taxon>Ecdysozoa</taxon>
        <taxon>Arthropoda</taxon>
        <taxon>Hexapoda</taxon>
        <taxon>Insecta</taxon>
        <taxon>Pterygota</taxon>
        <taxon>Neoptera</taxon>
        <taxon>Endopterygota</taxon>
        <taxon>Lepidoptera</taxon>
        <taxon>Glossata</taxon>
        <taxon>Ditrysia</taxon>
        <taxon>Noctuoidea</taxon>
        <taxon>Noctuidae</taxon>
        <taxon>Heliothinae</taxon>
        <taxon>Helicoverpa</taxon>
    </lineage>
</organism>
<evidence type="ECO:0000256" key="3">
    <source>
        <dbReference type="ARBA" id="ARBA00022525"/>
    </source>
</evidence>
<dbReference type="OrthoDB" id="199913at2759"/>
<dbReference type="SUPFAM" id="SSF53474">
    <property type="entry name" value="alpha/beta-Hydrolases"/>
    <property type="match status" value="1"/>
</dbReference>
<gene>
    <name evidence="7" type="primary">HaOG200549</name>
    <name evidence="7" type="ORF">B5X24_HaOG200549</name>
</gene>
<accession>A0A2W1BNT7</accession>
<dbReference type="PANTHER" id="PTHR11610">
    <property type="entry name" value="LIPASE"/>
    <property type="match status" value="1"/>
</dbReference>
<evidence type="ECO:0000259" key="6">
    <source>
        <dbReference type="Pfam" id="PF00151"/>
    </source>
</evidence>
<dbReference type="Gene3D" id="3.40.50.1820">
    <property type="entry name" value="alpha/beta hydrolase"/>
    <property type="match status" value="1"/>
</dbReference>
<feature type="signal peptide" evidence="5">
    <location>
        <begin position="1"/>
        <end position="21"/>
    </location>
</feature>
<evidence type="ECO:0000256" key="1">
    <source>
        <dbReference type="ARBA" id="ARBA00004613"/>
    </source>
</evidence>
<evidence type="ECO:0000256" key="5">
    <source>
        <dbReference type="SAM" id="SignalP"/>
    </source>
</evidence>
<dbReference type="GO" id="GO:0016042">
    <property type="term" value="P:lipid catabolic process"/>
    <property type="evidence" value="ECO:0007669"/>
    <property type="project" value="TreeGrafter"/>
</dbReference>
<dbReference type="GO" id="GO:0005615">
    <property type="term" value="C:extracellular space"/>
    <property type="evidence" value="ECO:0007669"/>
    <property type="project" value="TreeGrafter"/>
</dbReference>